<keyword evidence="1" id="KW-1185">Reference proteome</keyword>
<reference evidence="2" key="1">
    <citation type="submission" date="2015-08" db="UniProtKB">
        <authorList>
            <consortium name="WormBaseParasite"/>
        </authorList>
    </citation>
    <scope>IDENTIFICATION</scope>
</reference>
<organism evidence="2">
    <name type="scientific">Strongyloides stercoralis</name>
    <name type="common">Threadworm</name>
    <dbReference type="NCBI Taxonomy" id="6248"/>
    <lineage>
        <taxon>Eukaryota</taxon>
        <taxon>Metazoa</taxon>
        <taxon>Ecdysozoa</taxon>
        <taxon>Nematoda</taxon>
        <taxon>Chromadorea</taxon>
        <taxon>Rhabditida</taxon>
        <taxon>Tylenchina</taxon>
        <taxon>Panagrolaimomorpha</taxon>
        <taxon>Strongyloidoidea</taxon>
        <taxon>Strongyloididae</taxon>
        <taxon>Strongyloides</taxon>
    </lineage>
</organism>
<name>A0A0K0E134_STRER</name>
<proteinExistence type="predicted"/>
<accession>A0A0K0E134</accession>
<dbReference type="Proteomes" id="UP000035681">
    <property type="component" value="Unplaced"/>
</dbReference>
<sequence>MQYFYCQVKKLFLISILTFVIFFNIECNDNFIKGKPIILYNISDDIFSSKITPPEENLSLKLPNNDKTTQSIPTSSEEQTVEPFIFTTFSPSISPFPPGIDLIFDKALETTTSNNPTISTTTSNVIELSTINDDFNLDNDDVTENSQINVIINPTTQSPLSNTTDTNISEGVNSFNNFEVSDQYASSFSNEIYLSTTISTTTSIDLQNTSELNILDEDKYFSNVNLTSTMAPKMTTEDIFPTTESTPIDIKPKMEEIQASISDKSTFDEYNNNNSIESNNTNMIKKSCPKVEICNPGCGISIDLDGCQKCTCLWIPKFCIETSDCNGSEYICDYGKCLCGINYTQDMERSGVCIPSPNDLGQNEI</sequence>
<dbReference type="WBParaSite" id="TCONS_00000473.p1">
    <property type="protein sequence ID" value="TCONS_00000473.p1"/>
    <property type="gene ID" value="XLOC_000482"/>
</dbReference>
<evidence type="ECO:0000313" key="1">
    <source>
        <dbReference type="Proteomes" id="UP000035681"/>
    </source>
</evidence>
<evidence type="ECO:0000313" key="2">
    <source>
        <dbReference type="WBParaSite" id="SSTP_0000319600.1"/>
    </source>
</evidence>
<dbReference type="WBParaSite" id="SSTP_0000319600.1">
    <property type="protein sequence ID" value="SSTP_0000319600.1"/>
    <property type="gene ID" value="SSTP_0000319600"/>
</dbReference>
<evidence type="ECO:0000313" key="3">
    <source>
        <dbReference type="WBParaSite" id="TCONS_00000473.p1"/>
    </source>
</evidence>
<protein>
    <submittedName>
        <fullName evidence="3">Antistasin-like domain-containing protein</fullName>
    </submittedName>
</protein>
<dbReference type="AlphaFoldDB" id="A0A0K0E134"/>